<protein>
    <recommendedName>
        <fullName evidence="3">Uncharacterized protein ycf33</fullName>
    </recommendedName>
</protein>
<evidence type="ECO:0000256" key="2">
    <source>
        <dbReference type="ARBA" id="ARBA00010985"/>
    </source>
</evidence>
<geneLocation type="plastid" evidence="6"/>
<dbReference type="InterPro" id="IPR008470">
    <property type="entry name" value="Uncharacterised_Ycf33"/>
</dbReference>
<evidence type="ECO:0000256" key="3">
    <source>
        <dbReference type="ARBA" id="ARBA00021584"/>
    </source>
</evidence>
<dbReference type="Pfam" id="PF05421">
    <property type="entry name" value="DUF751"/>
    <property type="match status" value="1"/>
</dbReference>
<sequence>MYNFWNNVYKFPRFLIGFILGFFLTTFRPTFKLLKDKKSIIILIIIIYATVRTTYLTLELMINGN</sequence>
<keyword evidence="5" id="KW-1133">Transmembrane helix</keyword>
<feature type="transmembrane region" description="Helical" evidence="5">
    <location>
        <begin position="40"/>
        <end position="58"/>
    </location>
</feature>
<evidence type="ECO:0000256" key="5">
    <source>
        <dbReference type="SAM" id="Phobius"/>
    </source>
</evidence>
<keyword evidence="4 6" id="KW-0934">Plastid</keyword>
<organism evidence="6">
    <name type="scientific">Halydictyon mirabile</name>
    <dbReference type="NCBI Taxonomy" id="189652"/>
    <lineage>
        <taxon>Eukaryota</taxon>
        <taxon>Rhodophyta</taxon>
        <taxon>Florideophyceae</taxon>
        <taxon>Rhodymeniophycidae</taxon>
        <taxon>Ceramiales</taxon>
        <taxon>Dasyaceae</taxon>
        <taxon>Halydictyon</taxon>
    </lineage>
</organism>
<evidence type="ECO:0000256" key="1">
    <source>
        <dbReference type="ARBA" id="ARBA00004474"/>
    </source>
</evidence>
<proteinExistence type="inferred from homology"/>
<dbReference type="GO" id="GO:0009536">
    <property type="term" value="C:plastid"/>
    <property type="evidence" value="ECO:0007669"/>
    <property type="project" value="UniProtKB-SubCell"/>
</dbReference>
<comment type="similarity">
    <text evidence="2">Belongs to the ycf33 family.</text>
</comment>
<accession>A0A4D6WU40</accession>
<comment type="subcellular location">
    <subcellularLocation>
        <location evidence="1">Plastid</location>
    </subcellularLocation>
</comment>
<reference evidence="6" key="2">
    <citation type="submission" date="2019-04" db="EMBL/GenBank/DDBJ databases">
        <authorList>
            <person name="Pasella M."/>
        </authorList>
    </citation>
    <scope>NUCLEOTIDE SEQUENCE</scope>
    <source>
        <strain evidence="6">25966_9</strain>
    </source>
</reference>
<dbReference type="EMBL" id="MK814668">
    <property type="protein sequence ID" value="QCI06956.1"/>
    <property type="molecule type" value="Genomic_DNA"/>
</dbReference>
<evidence type="ECO:0000313" key="6">
    <source>
        <dbReference type="EMBL" id="QCI06956.1"/>
    </source>
</evidence>
<keyword evidence="5" id="KW-0812">Transmembrane</keyword>
<feature type="transmembrane region" description="Helical" evidence="5">
    <location>
        <begin position="12"/>
        <end position="28"/>
    </location>
</feature>
<reference evidence="6" key="1">
    <citation type="journal article" date="2019" name="Mol. Phylogenet. Evol.">
        <title>Morphological evolution and classification of the red algal order Ceramiales inferred using plastid phylogenomics.</title>
        <authorList>
            <person name="Diaz-Tapia P."/>
            <person name="Pasella M.M."/>
            <person name="Verbruggen H."/>
            <person name="Maggs C.A."/>
        </authorList>
    </citation>
    <scope>NUCLEOTIDE SEQUENCE</scope>
    <source>
        <strain evidence="6">25966_9</strain>
    </source>
</reference>
<name>A0A4D6WU40_9FLOR</name>
<dbReference type="AlphaFoldDB" id="A0A4D6WU40"/>
<gene>
    <name evidence="6" type="primary">ycf33</name>
</gene>
<keyword evidence="5" id="KW-0472">Membrane</keyword>
<evidence type="ECO:0000256" key="4">
    <source>
        <dbReference type="ARBA" id="ARBA00022640"/>
    </source>
</evidence>